<dbReference type="Proteomes" id="UP000799753">
    <property type="component" value="Unassembled WGS sequence"/>
</dbReference>
<accession>A0A6A6SF65</accession>
<keyword evidence="1" id="KW-0472">Membrane</keyword>
<evidence type="ECO:0000256" key="1">
    <source>
        <dbReference type="SAM" id="Phobius"/>
    </source>
</evidence>
<organism evidence="3 4">
    <name type="scientific">Massarina eburnea CBS 473.64</name>
    <dbReference type="NCBI Taxonomy" id="1395130"/>
    <lineage>
        <taxon>Eukaryota</taxon>
        <taxon>Fungi</taxon>
        <taxon>Dikarya</taxon>
        <taxon>Ascomycota</taxon>
        <taxon>Pezizomycotina</taxon>
        <taxon>Dothideomycetes</taxon>
        <taxon>Pleosporomycetidae</taxon>
        <taxon>Pleosporales</taxon>
        <taxon>Massarineae</taxon>
        <taxon>Massarinaceae</taxon>
        <taxon>Massarina</taxon>
    </lineage>
</organism>
<feature type="transmembrane region" description="Helical" evidence="1">
    <location>
        <begin position="158"/>
        <end position="180"/>
    </location>
</feature>
<feature type="chain" id="PRO_5025372003" evidence="2">
    <location>
        <begin position="20"/>
        <end position="270"/>
    </location>
</feature>
<keyword evidence="1" id="KW-0812">Transmembrane</keyword>
<dbReference type="OrthoDB" id="4157427at2759"/>
<sequence length="270" mass="28867">MLSLASVLVLFMLKLGVLGSDITTYTDVECMKSFSNLRAVNGYPDGVCTPLELSKPETFQLAKLDDGCAVTLYGENEGPLSCSSSLKIVAQMGTCYNTSWVYYSIDGCLQPRSSSLILPTSTPIPTPVSVPSSTISVASATATISEESEPRTNRTTGAIVGGITGSVASFAVIFGIVLCLRRRYQEKPLPAPPSHEHSNDSALMEAGRGSLMSLPKAPIEMSAHEATMEIGRNSGFVFRAELPADPAFGDKKALHEYVRAEDRDSTSSWI</sequence>
<protein>
    <submittedName>
        <fullName evidence="3">Uncharacterized protein</fullName>
    </submittedName>
</protein>
<evidence type="ECO:0000313" key="4">
    <source>
        <dbReference type="Proteomes" id="UP000799753"/>
    </source>
</evidence>
<name>A0A6A6SF65_9PLEO</name>
<dbReference type="AlphaFoldDB" id="A0A6A6SF65"/>
<keyword evidence="4" id="KW-1185">Reference proteome</keyword>
<proteinExistence type="predicted"/>
<gene>
    <name evidence="3" type="ORF">P280DRAFT_387981</name>
</gene>
<evidence type="ECO:0000256" key="2">
    <source>
        <dbReference type="SAM" id="SignalP"/>
    </source>
</evidence>
<reference evidence="3" key="1">
    <citation type="journal article" date="2020" name="Stud. Mycol.">
        <title>101 Dothideomycetes genomes: a test case for predicting lifestyles and emergence of pathogens.</title>
        <authorList>
            <person name="Haridas S."/>
            <person name="Albert R."/>
            <person name="Binder M."/>
            <person name="Bloem J."/>
            <person name="Labutti K."/>
            <person name="Salamov A."/>
            <person name="Andreopoulos B."/>
            <person name="Baker S."/>
            <person name="Barry K."/>
            <person name="Bills G."/>
            <person name="Bluhm B."/>
            <person name="Cannon C."/>
            <person name="Castanera R."/>
            <person name="Culley D."/>
            <person name="Daum C."/>
            <person name="Ezra D."/>
            <person name="Gonzalez J."/>
            <person name="Henrissat B."/>
            <person name="Kuo A."/>
            <person name="Liang C."/>
            <person name="Lipzen A."/>
            <person name="Lutzoni F."/>
            <person name="Magnuson J."/>
            <person name="Mondo S."/>
            <person name="Nolan M."/>
            <person name="Ohm R."/>
            <person name="Pangilinan J."/>
            <person name="Park H.-J."/>
            <person name="Ramirez L."/>
            <person name="Alfaro M."/>
            <person name="Sun H."/>
            <person name="Tritt A."/>
            <person name="Yoshinaga Y."/>
            <person name="Zwiers L.-H."/>
            <person name="Turgeon B."/>
            <person name="Goodwin S."/>
            <person name="Spatafora J."/>
            <person name="Crous P."/>
            <person name="Grigoriev I."/>
        </authorList>
    </citation>
    <scope>NUCLEOTIDE SEQUENCE</scope>
    <source>
        <strain evidence="3">CBS 473.64</strain>
    </source>
</reference>
<keyword evidence="1" id="KW-1133">Transmembrane helix</keyword>
<dbReference type="EMBL" id="MU006776">
    <property type="protein sequence ID" value="KAF2646545.1"/>
    <property type="molecule type" value="Genomic_DNA"/>
</dbReference>
<keyword evidence="2" id="KW-0732">Signal</keyword>
<feature type="signal peptide" evidence="2">
    <location>
        <begin position="1"/>
        <end position="19"/>
    </location>
</feature>
<evidence type="ECO:0000313" key="3">
    <source>
        <dbReference type="EMBL" id="KAF2646545.1"/>
    </source>
</evidence>